<proteinExistence type="inferred from homology"/>
<evidence type="ECO:0000259" key="9">
    <source>
        <dbReference type="Pfam" id="PF12821"/>
    </source>
</evidence>
<keyword evidence="5 8" id="KW-1133">Transmembrane helix</keyword>
<feature type="domain" description="Threonine/Serine exporter ThrE" evidence="9">
    <location>
        <begin position="11"/>
        <end position="137"/>
    </location>
</feature>
<sequence length="154" mass="16717">MPFWLEIIVNLVFAWLASVGFGLIINVPHRALVLCGVSGSAGWILYWLANRIGIGRLGSNLLGALCVGILSLVFARIKKCPVTVFNIPGVVPLVPGVPAYQAVRAMVEGQLSDAEDLILRVAIVTIAIAMGFMLAQLMGEIFFKTRNNRKNKKI</sequence>
<dbReference type="GO" id="GO:0015744">
    <property type="term" value="P:succinate transport"/>
    <property type="evidence" value="ECO:0007669"/>
    <property type="project" value="TreeGrafter"/>
</dbReference>
<dbReference type="Pfam" id="PF12821">
    <property type="entry name" value="ThrE_2"/>
    <property type="match status" value="1"/>
</dbReference>
<dbReference type="PANTHER" id="PTHR34390">
    <property type="entry name" value="UPF0442 PROTEIN YJJB-RELATED"/>
    <property type="match status" value="1"/>
</dbReference>
<keyword evidence="4 8" id="KW-0812">Transmembrane</keyword>
<name>A0AB33ZVM9_LACGS</name>
<evidence type="ECO:0000313" key="11">
    <source>
        <dbReference type="Proteomes" id="UP000250668"/>
    </source>
</evidence>
<reference evidence="10 11" key="1">
    <citation type="journal article" date="2018" name="Int. J. Syst. Evol. Microbiol.">
        <title>Lactobacillus paragasseri sp. nov., a sister taxon of Lactobacillus gasseri, based on whole-genome sequence analyses.</title>
        <authorList>
            <person name="Tanizawa Y."/>
            <person name="Tada I."/>
            <person name="Kobayashi H."/>
            <person name="Endo A."/>
            <person name="Maeno S."/>
            <person name="Toyoda A."/>
            <person name="Arita M."/>
            <person name="Nakamura Y."/>
            <person name="Sakamoto M."/>
            <person name="Ohkuma M."/>
            <person name="Tohno M."/>
        </authorList>
    </citation>
    <scope>NUCLEOTIDE SEQUENCE [LARGE SCALE GENOMIC DNA]</scope>
    <source>
        <strain evidence="10 11">JCM 1025</strain>
    </source>
</reference>
<evidence type="ECO:0000256" key="4">
    <source>
        <dbReference type="ARBA" id="ARBA00022692"/>
    </source>
</evidence>
<feature type="transmembrane region" description="Helical" evidence="8">
    <location>
        <begin position="61"/>
        <end position="77"/>
    </location>
</feature>
<accession>A0AB33ZVM9</accession>
<comment type="similarity">
    <text evidence="7">Belongs to the ThrE exporter (TC 2.A.79) family.</text>
</comment>
<evidence type="ECO:0000256" key="7">
    <source>
        <dbReference type="ARBA" id="ARBA00034125"/>
    </source>
</evidence>
<evidence type="ECO:0000256" key="5">
    <source>
        <dbReference type="ARBA" id="ARBA00022989"/>
    </source>
</evidence>
<gene>
    <name evidence="10" type="ORF">LJCM1025_14880</name>
</gene>
<feature type="transmembrane region" description="Helical" evidence="8">
    <location>
        <begin position="117"/>
        <end position="143"/>
    </location>
</feature>
<evidence type="ECO:0000256" key="3">
    <source>
        <dbReference type="ARBA" id="ARBA00022519"/>
    </source>
</evidence>
<dbReference type="GO" id="GO:0005886">
    <property type="term" value="C:plasma membrane"/>
    <property type="evidence" value="ECO:0007669"/>
    <property type="project" value="UniProtKB-SubCell"/>
</dbReference>
<dbReference type="InterPro" id="IPR024528">
    <property type="entry name" value="ThrE_2"/>
</dbReference>
<dbReference type="Proteomes" id="UP000250668">
    <property type="component" value="Unassembled WGS sequence"/>
</dbReference>
<feature type="transmembrane region" description="Helical" evidence="8">
    <location>
        <begin position="7"/>
        <end position="25"/>
    </location>
</feature>
<keyword evidence="2" id="KW-1003">Cell membrane</keyword>
<comment type="caution">
    <text evidence="10">The sequence shown here is derived from an EMBL/GenBank/DDBJ whole genome shotgun (WGS) entry which is preliminary data.</text>
</comment>
<evidence type="ECO:0000256" key="8">
    <source>
        <dbReference type="SAM" id="Phobius"/>
    </source>
</evidence>
<evidence type="ECO:0000256" key="1">
    <source>
        <dbReference type="ARBA" id="ARBA00004651"/>
    </source>
</evidence>
<dbReference type="EMBL" id="BEXJ01000003">
    <property type="protein sequence ID" value="GBA97325.1"/>
    <property type="molecule type" value="Genomic_DNA"/>
</dbReference>
<protein>
    <submittedName>
        <fullName evidence="10">Membrane protein</fullName>
    </submittedName>
</protein>
<feature type="transmembrane region" description="Helical" evidence="8">
    <location>
        <begin position="31"/>
        <end position="49"/>
    </location>
</feature>
<evidence type="ECO:0000256" key="2">
    <source>
        <dbReference type="ARBA" id="ARBA00022475"/>
    </source>
</evidence>
<comment type="subcellular location">
    <subcellularLocation>
        <location evidence="1">Cell membrane</location>
        <topology evidence="1">Multi-pass membrane protein</topology>
    </subcellularLocation>
</comment>
<evidence type="ECO:0000313" key="10">
    <source>
        <dbReference type="EMBL" id="GBA97325.1"/>
    </source>
</evidence>
<dbReference type="InterPro" id="IPR050539">
    <property type="entry name" value="ThrE_Dicarb/AminoAcid_Exp"/>
</dbReference>
<dbReference type="RefSeq" id="WP_095670322.1">
    <property type="nucleotide sequence ID" value="NZ_BEXJ01000003.1"/>
</dbReference>
<keyword evidence="6 8" id="KW-0472">Membrane</keyword>
<evidence type="ECO:0000256" key="6">
    <source>
        <dbReference type="ARBA" id="ARBA00023136"/>
    </source>
</evidence>
<dbReference type="AlphaFoldDB" id="A0AB33ZVM9"/>
<dbReference type="PANTHER" id="PTHR34390:SF1">
    <property type="entry name" value="SUCCINATE TRANSPORTER SUBUNIT YJJB-RELATED"/>
    <property type="match status" value="1"/>
</dbReference>
<organism evidence="10 11">
    <name type="scientific">Lactobacillus gasseri</name>
    <dbReference type="NCBI Taxonomy" id="1596"/>
    <lineage>
        <taxon>Bacteria</taxon>
        <taxon>Bacillati</taxon>
        <taxon>Bacillota</taxon>
        <taxon>Bacilli</taxon>
        <taxon>Lactobacillales</taxon>
        <taxon>Lactobacillaceae</taxon>
        <taxon>Lactobacillus</taxon>
    </lineage>
</organism>
<keyword evidence="3" id="KW-0997">Cell inner membrane</keyword>